<dbReference type="OrthoDB" id="3981129at2"/>
<dbReference type="InterPro" id="IPR051043">
    <property type="entry name" value="Sulfatase_Mod_Factor_Kinase"/>
</dbReference>
<proteinExistence type="predicted"/>
<evidence type="ECO:0000313" key="3">
    <source>
        <dbReference type="Proteomes" id="UP000238762"/>
    </source>
</evidence>
<sequence>MPCSREPWRAIANCTDLKIERALDSYAHFSDRDNNQPIVRVSWYDAVEFCSRLCKLTNQEYRLPSEAEWEYACRAGTTTPFHFGETITTDLANYDGNYTYGDAPKGKYRKTTTDVGSFPPNLFGLYDMHGLVWEWCADTWHENYKGATTDGSAWVVGDNNNCLPQINVVGGVVGNDNRSPVRGGSWDYHPRCCCSAYRSDDIAPPRGDFGFDIGFRVVYALRRTL</sequence>
<dbReference type="Gene3D" id="3.90.1580.10">
    <property type="entry name" value="paralog of FGE (formylglycine-generating enzyme)"/>
    <property type="match status" value="1"/>
</dbReference>
<dbReference type="Pfam" id="PF03781">
    <property type="entry name" value="FGE-sulfatase"/>
    <property type="match status" value="1"/>
</dbReference>
<dbReference type="Proteomes" id="UP000238762">
    <property type="component" value="Unassembled WGS sequence"/>
</dbReference>
<gene>
    <name evidence="2" type="ORF">C7B64_17340</name>
</gene>
<organism evidence="2 3">
    <name type="scientific">Merismopedia glauca CCAP 1448/3</name>
    <dbReference type="NCBI Taxonomy" id="1296344"/>
    <lineage>
        <taxon>Bacteria</taxon>
        <taxon>Bacillati</taxon>
        <taxon>Cyanobacteriota</taxon>
        <taxon>Cyanophyceae</taxon>
        <taxon>Synechococcales</taxon>
        <taxon>Merismopediaceae</taxon>
        <taxon>Merismopedia</taxon>
    </lineage>
</organism>
<dbReference type="PANTHER" id="PTHR23150">
    <property type="entry name" value="SULFATASE MODIFYING FACTOR 1, 2"/>
    <property type="match status" value="1"/>
</dbReference>
<feature type="domain" description="Sulfatase-modifying factor enzyme-like" evidence="1">
    <location>
        <begin position="31"/>
        <end position="218"/>
    </location>
</feature>
<dbReference type="GO" id="GO:0120147">
    <property type="term" value="F:formylglycine-generating oxidase activity"/>
    <property type="evidence" value="ECO:0007669"/>
    <property type="project" value="TreeGrafter"/>
</dbReference>
<reference evidence="2 3" key="2">
    <citation type="submission" date="2018-03" db="EMBL/GenBank/DDBJ databases">
        <title>The ancient ancestry and fast evolution of plastids.</title>
        <authorList>
            <person name="Moore K.R."/>
            <person name="Magnabosco C."/>
            <person name="Momper L."/>
            <person name="Gold D.A."/>
            <person name="Bosak T."/>
            <person name="Fournier G.P."/>
        </authorList>
    </citation>
    <scope>NUCLEOTIDE SEQUENCE [LARGE SCALE GENOMIC DNA]</scope>
    <source>
        <strain evidence="2 3">CCAP 1448/3</strain>
    </source>
</reference>
<dbReference type="InterPro" id="IPR042095">
    <property type="entry name" value="SUMF_sf"/>
</dbReference>
<dbReference type="EMBL" id="PVWJ01000096">
    <property type="protein sequence ID" value="PSB01640.1"/>
    <property type="molecule type" value="Genomic_DNA"/>
</dbReference>
<reference evidence="2 3" key="1">
    <citation type="submission" date="2018-02" db="EMBL/GenBank/DDBJ databases">
        <authorList>
            <person name="Cohen D.B."/>
            <person name="Kent A.D."/>
        </authorList>
    </citation>
    <scope>NUCLEOTIDE SEQUENCE [LARGE SCALE GENOMIC DNA]</scope>
    <source>
        <strain evidence="2 3">CCAP 1448/3</strain>
    </source>
</reference>
<dbReference type="AlphaFoldDB" id="A0A2T1C039"/>
<evidence type="ECO:0000259" key="1">
    <source>
        <dbReference type="Pfam" id="PF03781"/>
    </source>
</evidence>
<dbReference type="InterPro" id="IPR005532">
    <property type="entry name" value="SUMF_dom"/>
</dbReference>
<evidence type="ECO:0000313" key="2">
    <source>
        <dbReference type="EMBL" id="PSB01640.1"/>
    </source>
</evidence>
<name>A0A2T1C039_9CYAN</name>
<dbReference type="InterPro" id="IPR016187">
    <property type="entry name" value="CTDL_fold"/>
</dbReference>
<dbReference type="SUPFAM" id="SSF56436">
    <property type="entry name" value="C-type lectin-like"/>
    <property type="match status" value="1"/>
</dbReference>
<comment type="caution">
    <text evidence="2">The sequence shown here is derived from an EMBL/GenBank/DDBJ whole genome shotgun (WGS) entry which is preliminary data.</text>
</comment>
<keyword evidence="3" id="KW-1185">Reference proteome</keyword>
<protein>
    <submittedName>
        <fullName evidence="2">Formylglycine-generating enzyme family protein</fullName>
    </submittedName>
</protein>
<accession>A0A2T1C039</accession>
<dbReference type="PANTHER" id="PTHR23150:SF19">
    <property type="entry name" value="FORMYLGLYCINE-GENERATING ENZYME"/>
    <property type="match status" value="1"/>
</dbReference>